<organism evidence="1">
    <name type="scientific">Arundo donax</name>
    <name type="common">Giant reed</name>
    <name type="synonym">Donax arundinaceus</name>
    <dbReference type="NCBI Taxonomy" id="35708"/>
    <lineage>
        <taxon>Eukaryota</taxon>
        <taxon>Viridiplantae</taxon>
        <taxon>Streptophyta</taxon>
        <taxon>Embryophyta</taxon>
        <taxon>Tracheophyta</taxon>
        <taxon>Spermatophyta</taxon>
        <taxon>Magnoliopsida</taxon>
        <taxon>Liliopsida</taxon>
        <taxon>Poales</taxon>
        <taxon>Poaceae</taxon>
        <taxon>PACMAD clade</taxon>
        <taxon>Arundinoideae</taxon>
        <taxon>Arundineae</taxon>
        <taxon>Arundo</taxon>
    </lineage>
</organism>
<name>A0A0A9HNB6_ARUDO</name>
<dbReference type="AlphaFoldDB" id="A0A0A9HNB6"/>
<reference evidence="1" key="2">
    <citation type="journal article" date="2015" name="Data Brief">
        <title>Shoot transcriptome of the giant reed, Arundo donax.</title>
        <authorList>
            <person name="Barrero R.A."/>
            <person name="Guerrero F.D."/>
            <person name="Moolhuijzen P."/>
            <person name="Goolsby J.A."/>
            <person name="Tidwell J."/>
            <person name="Bellgard S.E."/>
            <person name="Bellgard M.I."/>
        </authorList>
    </citation>
    <scope>NUCLEOTIDE SEQUENCE</scope>
    <source>
        <tissue evidence="1">Shoot tissue taken approximately 20 cm above the soil surface</tissue>
    </source>
</reference>
<protein>
    <submittedName>
        <fullName evidence="1">Uncharacterized protein</fullName>
    </submittedName>
</protein>
<dbReference type="EMBL" id="GBRH01163503">
    <property type="protein sequence ID" value="JAE34393.1"/>
    <property type="molecule type" value="Transcribed_RNA"/>
</dbReference>
<evidence type="ECO:0000313" key="1">
    <source>
        <dbReference type="EMBL" id="JAE34393.1"/>
    </source>
</evidence>
<sequence>MVRLSPFLLQREALLPEQDRGMEEALLAATRDVKQAPPRRTYVALSGFVVLQHSAAADAHNSIMLAASKRMVTLVSAVEKEGEEILQYIC</sequence>
<accession>A0A0A9HNB6</accession>
<reference evidence="1" key="1">
    <citation type="submission" date="2014-09" db="EMBL/GenBank/DDBJ databases">
        <authorList>
            <person name="Magalhaes I.L.F."/>
            <person name="Oliveira U."/>
            <person name="Santos F.R."/>
            <person name="Vidigal T.H.D.A."/>
            <person name="Brescovit A.D."/>
            <person name="Santos A.J."/>
        </authorList>
    </citation>
    <scope>NUCLEOTIDE SEQUENCE</scope>
    <source>
        <tissue evidence="1">Shoot tissue taken approximately 20 cm above the soil surface</tissue>
    </source>
</reference>
<proteinExistence type="predicted"/>